<keyword evidence="1" id="KW-0479">Metal-binding</keyword>
<dbReference type="PANTHER" id="PTHR43048">
    <property type="entry name" value="METHYLMALONYL-COA EPIMERASE"/>
    <property type="match status" value="1"/>
</dbReference>
<dbReference type="GO" id="GO:0004493">
    <property type="term" value="F:methylmalonyl-CoA epimerase activity"/>
    <property type="evidence" value="ECO:0007669"/>
    <property type="project" value="TreeGrafter"/>
</dbReference>
<dbReference type="EMBL" id="CAEZUP010000099">
    <property type="protein sequence ID" value="CAB4620719.1"/>
    <property type="molecule type" value="Genomic_DNA"/>
</dbReference>
<dbReference type="InterPro" id="IPR029068">
    <property type="entry name" value="Glyas_Bleomycin-R_OHBP_Dase"/>
</dbReference>
<feature type="domain" description="VOC" evidence="2">
    <location>
        <begin position="21"/>
        <end position="161"/>
    </location>
</feature>
<dbReference type="SUPFAM" id="SSF54593">
    <property type="entry name" value="Glyoxalase/Bleomycin resistance protein/Dihydroxybiphenyl dioxygenase"/>
    <property type="match status" value="1"/>
</dbReference>
<proteinExistence type="predicted"/>
<evidence type="ECO:0000313" key="3">
    <source>
        <dbReference type="EMBL" id="CAB4620719.1"/>
    </source>
</evidence>
<dbReference type="PROSITE" id="PS51819">
    <property type="entry name" value="VOC"/>
    <property type="match status" value="1"/>
</dbReference>
<dbReference type="GO" id="GO:0046491">
    <property type="term" value="P:L-methylmalonyl-CoA metabolic process"/>
    <property type="evidence" value="ECO:0007669"/>
    <property type="project" value="TreeGrafter"/>
</dbReference>
<sequence length="164" mass="17563">MYVGKTAGGESGRLSPMASIVVSHSGLCVSDIEVSLRFYTEGLGFELAEGYDVGDEVADTLEVPKGVVLRSQMIVKDGTKIELLGWKSPATHGEPSATRNQLGLTHLSFTVEDMPAVEEKLVSLGATVIESTRTHIDMGPASLDLLFLADPDGTRIELMETIIK</sequence>
<name>A0A6J6I9Q9_9ZZZZ</name>
<dbReference type="AlphaFoldDB" id="A0A6J6I9Q9"/>
<accession>A0A6J6I9Q9</accession>
<dbReference type="Gene3D" id="3.10.180.10">
    <property type="entry name" value="2,3-Dihydroxybiphenyl 1,2-Dioxygenase, domain 1"/>
    <property type="match status" value="1"/>
</dbReference>
<gene>
    <name evidence="3" type="ORF">UFOPK1835_01761</name>
</gene>
<evidence type="ECO:0000256" key="1">
    <source>
        <dbReference type="ARBA" id="ARBA00022723"/>
    </source>
</evidence>
<dbReference type="InterPro" id="IPR037523">
    <property type="entry name" value="VOC_core"/>
</dbReference>
<dbReference type="PANTHER" id="PTHR43048:SF3">
    <property type="entry name" value="METHYLMALONYL-COA EPIMERASE, MITOCHONDRIAL"/>
    <property type="match status" value="1"/>
</dbReference>
<organism evidence="3">
    <name type="scientific">freshwater metagenome</name>
    <dbReference type="NCBI Taxonomy" id="449393"/>
    <lineage>
        <taxon>unclassified sequences</taxon>
        <taxon>metagenomes</taxon>
        <taxon>ecological metagenomes</taxon>
    </lineage>
</organism>
<dbReference type="InterPro" id="IPR004360">
    <property type="entry name" value="Glyas_Fos-R_dOase_dom"/>
</dbReference>
<evidence type="ECO:0000259" key="2">
    <source>
        <dbReference type="PROSITE" id="PS51819"/>
    </source>
</evidence>
<dbReference type="GO" id="GO:0046872">
    <property type="term" value="F:metal ion binding"/>
    <property type="evidence" value="ECO:0007669"/>
    <property type="project" value="UniProtKB-KW"/>
</dbReference>
<reference evidence="3" key="1">
    <citation type="submission" date="2020-05" db="EMBL/GenBank/DDBJ databases">
        <authorList>
            <person name="Chiriac C."/>
            <person name="Salcher M."/>
            <person name="Ghai R."/>
            <person name="Kavagutti S V."/>
        </authorList>
    </citation>
    <scope>NUCLEOTIDE SEQUENCE</scope>
</reference>
<dbReference type="InterPro" id="IPR051785">
    <property type="entry name" value="MMCE/EMCE_epimerase"/>
</dbReference>
<dbReference type="Pfam" id="PF00903">
    <property type="entry name" value="Glyoxalase"/>
    <property type="match status" value="1"/>
</dbReference>
<protein>
    <submittedName>
        <fullName evidence="3">Unannotated protein</fullName>
    </submittedName>
</protein>